<name>A0A6G9Y6Y3_9NOCA</name>
<sequence length="273" mass="30875">MTETVKLTDHEFVALWDRYTGRYLPEPLTFLGRIPLQEDYERHARDIWERLGGDSFLAKVIRTIEVPDVYLVVQGWYDKEMDNPDKRIRIHAVRAGASAFLITQLPGETIFHSGGFVITECQPRGLAAEVVAALPEVGAGQRGPIPIVVETTRAADSYWQSRSLVEDDADATEERSKEFLDAPAARTGSITIHQGKSKFGRRGILERVLIWRDMPDDGRYVIPVGDNPVAVGVSAKRFVLMIDEVIDEIVKRLETHWETGDSEPLMYRHRTFG</sequence>
<dbReference type="Pfam" id="PF14011">
    <property type="entry name" value="ESX-1_EspG"/>
    <property type="match status" value="1"/>
</dbReference>
<comment type="similarity">
    <text evidence="2">Belongs to the EspG family.</text>
</comment>
<proteinExistence type="inferred from homology"/>
<keyword evidence="4" id="KW-0143">Chaperone</keyword>
<evidence type="ECO:0000256" key="2">
    <source>
        <dbReference type="ARBA" id="ARBA00006411"/>
    </source>
</evidence>
<evidence type="ECO:0000256" key="1">
    <source>
        <dbReference type="ARBA" id="ARBA00004496"/>
    </source>
</evidence>
<keyword evidence="3" id="KW-0963">Cytoplasm</keyword>
<dbReference type="KEGG" id="nah:F5544_05300"/>
<keyword evidence="6" id="KW-1185">Reference proteome</keyword>
<organism evidence="5 6">
    <name type="scientific">Nocardia arthritidis</name>
    <dbReference type="NCBI Taxonomy" id="228602"/>
    <lineage>
        <taxon>Bacteria</taxon>
        <taxon>Bacillati</taxon>
        <taxon>Actinomycetota</taxon>
        <taxon>Actinomycetes</taxon>
        <taxon>Mycobacteriales</taxon>
        <taxon>Nocardiaceae</taxon>
        <taxon>Nocardia</taxon>
    </lineage>
</organism>
<comment type="subcellular location">
    <subcellularLocation>
        <location evidence="1">Cytoplasm</location>
    </subcellularLocation>
</comment>
<evidence type="ECO:0000256" key="4">
    <source>
        <dbReference type="ARBA" id="ARBA00023186"/>
    </source>
</evidence>
<dbReference type="AlphaFoldDB" id="A0A6G9Y6Y3"/>
<protein>
    <recommendedName>
        <fullName evidence="7">ESX secretion-associated protein EspG</fullName>
    </recommendedName>
</protein>
<dbReference type="Proteomes" id="UP000503540">
    <property type="component" value="Chromosome"/>
</dbReference>
<accession>A0A6G9Y6Y3</accession>
<reference evidence="5 6" key="1">
    <citation type="journal article" date="2019" name="ACS Chem. Biol.">
        <title>Identification and Mobilization of a Cryptic Antibiotic Biosynthesis Gene Locus from a Human-Pathogenic Nocardia Isolate.</title>
        <authorList>
            <person name="Herisse M."/>
            <person name="Ishida K."/>
            <person name="Porter J.L."/>
            <person name="Howden B."/>
            <person name="Hertweck C."/>
            <person name="Stinear T.P."/>
            <person name="Pidot S.J."/>
        </authorList>
    </citation>
    <scope>NUCLEOTIDE SEQUENCE [LARGE SCALE GENOMIC DNA]</scope>
    <source>
        <strain evidence="5 6">AUSMDU00012717</strain>
    </source>
</reference>
<evidence type="ECO:0000313" key="5">
    <source>
        <dbReference type="EMBL" id="QIS08972.1"/>
    </source>
</evidence>
<evidence type="ECO:0000256" key="3">
    <source>
        <dbReference type="ARBA" id="ARBA00022490"/>
    </source>
</evidence>
<gene>
    <name evidence="5" type="ORF">F5544_05300</name>
</gene>
<evidence type="ECO:0000313" key="6">
    <source>
        <dbReference type="Proteomes" id="UP000503540"/>
    </source>
</evidence>
<dbReference type="InterPro" id="IPR025734">
    <property type="entry name" value="EspG"/>
</dbReference>
<evidence type="ECO:0008006" key="7">
    <source>
        <dbReference type="Google" id="ProtNLM"/>
    </source>
</evidence>
<dbReference type="EMBL" id="CP046172">
    <property type="protein sequence ID" value="QIS08972.1"/>
    <property type="molecule type" value="Genomic_DNA"/>
</dbReference>